<dbReference type="KEGG" id="sle:sle_18300"/>
<feature type="compositionally biased region" description="Polar residues" evidence="1">
    <location>
        <begin position="245"/>
        <end position="255"/>
    </location>
</feature>
<evidence type="ECO:0000256" key="2">
    <source>
        <dbReference type="SAM" id="Phobius"/>
    </source>
</evidence>
<accession>A0A0F7VUY2</accession>
<organism evidence="3 4">
    <name type="scientific">Streptomyces leeuwenhoekii</name>
    <dbReference type="NCBI Taxonomy" id="1437453"/>
    <lineage>
        <taxon>Bacteria</taxon>
        <taxon>Bacillati</taxon>
        <taxon>Actinomycetota</taxon>
        <taxon>Actinomycetes</taxon>
        <taxon>Kitasatosporales</taxon>
        <taxon>Streptomycetaceae</taxon>
        <taxon>Streptomyces</taxon>
    </lineage>
</organism>
<feature type="transmembrane region" description="Helical" evidence="2">
    <location>
        <begin position="31"/>
        <end position="49"/>
    </location>
</feature>
<evidence type="ECO:0000256" key="1">
    <source>
        <dbReference type="SAM" id="MobiDB-lite"/>
    </source>
</evidence>
<feature type="compositionally biased region" description="Low complexity" evidence="1">
    <location>
        <begin position="263"/>
        <end position="281"/>
    </location>
</feature>
<keyword evidence="2" id="KW-0472">Membrane</keyword>
<keyword evidence="2" id="KW-0812">Transmembrane</keyword>
<evidence type="ECO:0000313" key="4">
    <source>
        <dbReference type="Proteomes" id="UP000035016"/>
    </source>
</evidence>
<feature type="compositionally biased region" description="Polar residues" evidence="1">
    <location>
        <begin position="151"/>
        <end position="161"/>
    </location>
</feature>
<feature type="region of interest" description="Disordered" evidence="1">
    <location>
        <begin position="1"/>
        <end position="21"/>
    </location>
</feature>
<sequence>MRERPEVAAVTERQGEEADVRDEAARKRIDLSVPQVAGSALAAVVAAKLASSFGVYGTILGAGVVSAIATCGGTLFQHFFARTGEQLRATGATPRHQERPRRHTPPAPGEFTEGTVYRARVRGWKRPVVATALVFGVTMAGITVYELASGHNLSGGSSTTVGDVLTGRDKSAAGSGSDEDSGERGDSGPEDARNSPEPGGSGAPGTGGTPTDGPSGTSGGGTGTEAPGVSPSQSDGGEGGATPEPSASGSQDSGTAPSPAPSDPATAPEPSASSRSETGDPGPDGPATP</sequence>
<dbReference type="EMBL" id="LN831790">
    <property type="protein sequence ID" value="CQR61292.1"/>
    <property type="molecule type" value="Genomic_DNA"/>
</dbReference>
<name>A0A0F7VUY2_STRLW</name>
<feature type="transmembrane region" description="Helical" evidence="2">
    <location>
        <begin position="128"/>
        <end position="148"/>
    </location>
</feature>
<reference evidence="3 4" key="1">
    <citation type="submission" date="2015-02" db="EMBL/GenBank/DDBJ databases">
        <authorList>
            <person name="Gomez-Escribano P.J."/>
        </authorList>
    </citation>
    <scope>NUCLEOTIDE SEQUENCE [LARGE SCALE GENOMIC DNA]</scope>
    <source>
        <strain evidence="4">C34 (DSM 42122 / NRRL B-24963)</strain>
    </source>
</reference>
<feature type="region of interest" description="Disordered" evidence="1">
    <location>
        <begin position="90"/>
        <end position="114"/>
    </location>
</feature>
<dbReference type="Proteomes" id="UP000035016">
    <property type="component" value="Chromosome Chromosome"/>
</dbReference>
<evidence type="ECO:0000313" key="3">
    <source>
        <dbReference type="EMBL" id="CQR61292.1"/>
    </source>
</evidence>
<dbReference type="AlphaFoldDB" id="A0A0F7VUY2"/>
<proteinExistence type="predicted"/>
<feature type="region of interest" description="Disordered" evidence="1">
    <location>
        <begin position="149"/>
        <end position="289"/>
    </location>
</feature>
<dbReference type="RefSeq" id="WP_029382371.1">
    <property type="nucleotide sequence ID" value="NZ_AZSD01000098.1"/>
</dbReference>
<feature type="compositionally biased region" description="Gly residues" evidence="1">
    <location>
        <begin position="199"/>
        <end position="223"/>
    </location>
</feature>
<feature type="transmembrane region" description="Helical" evidence="2">
    <location>
        <begin position="55"/>
        <end position="76"/>
    </location>
</feature>
<feature type="compositionally biased region" description="Basic and acidic residues" evidence="1">
    <location>
        <begin position="182"/>
        <end position="194"/>
    </location>
</feature>
<keyword evidence="2" id="KW-1133">Transmembrane helix</keyword>
<protein>
    <submittedName>
        <fullName evidence="3">Uncharacterized protein</fullName>
    </submittedName>
</protein>
<gene>
    <name evidence="3" type="primary">sle_18300</name>
</gene>